<name>A0ABQ0CBK9_9PROT</name>
<dbReference type="Pfam" id="PF00005">
    <property type="entry name" value="ABC_tran"/>
    <property type="match status" value="1"/>
</dbReference>
<keyword evidence="2" id="KW-0813">Transport</keyword>
<dbReference type="PROSITE" id="PS00211">
    <property type="entry name" value="ABC_TRANSPORTER_1"/>
    <property type="match status" value="1"/>
</dbReference>
<dbReference type="SUPFAM" id="SSF52540">
    <property type="entry name" value="P-loop containing nucleoside triphosphate hydrolases"/>
    <property type="match status" value="1"/>
</dbReference>
<dbReference type="PANTHER" id="PTHR43335">
    <property type="entry name" value="ABC TRANSPORTER, ATP-BINDING PROTEIN"/>
    <property type="match status" value="1"/>
</dbReference>
<keyword evidence="7" id="KW-1185">Reference proteome</keyword>
<sequence length="305" mass="33602">MSGAALLAEALVKAYPRHRALNGVSFSIPPGVCLALLGHNGAGKTTLMKLLLGLTRPTSGRVEVLGEDPLRAPLAFRRQIGFLPEHVIFHDELTGVETLRHYARLKGEDPRRQVALLERVGLSHAADRRVKGYSKGMRQRLGLAQALLGRPRLLLLDEPTTGLDPMLRQEFYRVIQELRAEGVTVMLSSHVLTELEARTDLAMIMEQGSVKAFGTLDALRSQADLPAIFRIRCARARIVAESVGGVVHRLASESALELSVPVRDKMAVLRQLMACGVEIEDLEIQLPTLDDVYAHFGREKDEEEG</sequence>
<dbReference type="InterPro" id="IPR003439">
    <property type="entry name" value="ABC_transporter-like_ATP-bd"/>
</dbReference>
<dbReference type="PROSITE" id="PS50893">
    <property type="entry name" value="ABC_TRANSPORTER_2"/>
    <property type="match status" value="1"/>
</dbReference>
<protein>
    <submittedName>
        <fullName evidence="6">Cu-processing system ATP-binding protein</fullName>
    </submittedName>
</protein>
<dbReference type="EMBL" id="BAAFGK010000004">
    <property type="protein sequence ID" value="GAB0058275.1"/>
    <property type="molecule type" value="Genomic_DNA"/>
</dbReference>
<evidence type="ECO:0000256" key="4">
    <source>
        <dbReference type="ARBA" id="ARBA00022840"/>
    </source>
</evidence>
<dbReference type="GO" id="GO:0005524">
    <property type="term" value="F:ATP binding"/>
    <property type="evidence" value="ECO:0007669"/>
    <property type="project" value="UniProtKB-KW"/>
</dbReference>
<keyword evidence="4 6" id="KW-0067">ATP-binding</keyword>
<reference evidence="6 7" key="1">
    <citation type="submission" date="2024-05" db="EMBL/GenBank/DDBJ databases">
        <authorList>
            <consortium name="Candidatus Magnetaquicoccaceae bacterium FCR-1 genome sequencing consortium"/>
            <person name="Shimoshige H."/>
            <person name="Shimamura S."/>
            <person name="Taoka A."/>
            <person name="Kobayashi H."/>
            <person name="Maekawa T."/>
        </authorList>
    </citation>
    <scope>NUCLEOTIDE SEQUENCE [LARGE SCALE GENOMIC DNA]</scope>
    <source>
        <strain evidence="6 7">FCR-1</strain>
    </source>
</reference>
<dbReference type="CDD" id="cd03230">
    <property type="entry name" value="ABC_DR_subfamily_A"/>
    <property type="match status" value="1"/>
</dbReference>
<evidence type="ECO:0000256" key="2">
    <source>
        <dbReference type="ARBA" id="ARBA00022448"/>
    </source>
</evidence>
<accession>A0ABQ0CBK9</accession>
<dbReference type="InterPro" id="IPR017871">
    <property type="entry name" value="ABC_transporter-like_CS"/>
</dbReference>
<evidence type="ECO:0000256" key="1">
    <source>
        <dbReference type="ARBA" id="ARBA00005417"/>
    </source>
</evidence>
<dbReference type="Gene3D" id="3.40.50.300">
    <property type="entry name" value="P-loop containing nucleotide triphosphate hydrolases"/>
    <property type="match status" value="1"/>
</dbReference>
<dbReference type="InterPro" id="IPR027417">
    <property type="entry name" value="P-loop_NTPase"/>
</dbReference>
<organism evidence="6 7">
    <name type="scientific">Candidatus Magnetaquiglobus chichijimensis</name>
    <dbReference type="NCBI Taxonomy" id="3141448"/>
    <lineage>
        <taxon>Bacteria</taxon>
        <taxon>Pseudomonadati</taxon>
        <taxon>Pseudomonadota</taxon>
        <taxon>Magnetococcia</taxon>
        <taxon>Magnetococcales</taxon>
        <taxon>Candidatus Magnetaquicoccaceae</taxon>
        <taxon>Candidatus Magnetaquiglobus</taxon>
    </lineage>
</organism>
<dbReference type="RefSeq" id="WP_420905953.1">
    <property type="nucleotide sequence ID" value="NZ_BAAFGK010000004.1"/>
</dbReference>
<evidence type="ECO:0000313" key="7">
    <source>
        <dbReference type="Proteomes" id="UP001628193"/>
    </source>
</evidence>
<keyword evidence="3" id="KW-0547">Nucleotide-binding</keyword>
<evidence type="ECO:0000259" key="5">
    <source>
        <dbReference type="PROSITE" id="PS50893"/>
    </source>
</evidence>
<evidence type="ECO:0000256" key="3">
    <source>
        <dbReference type="ARBA" id="ARBA00022741"/>
    </source>
</evidence>
<feature type="domain" description="ABC transporter" evidence="5">
    <location>
        <begin position="6"/>
        <end position="232"/>
    </location>
</feature>
<dbReference type="SMART" id="SM00382">
    <property type="entry name" value="AAA"/>
    <property type="match status" value="1"/>
</dbReference>
<reference evidence="6 7" key="2">
    <citation type="submission" date="2024-09" db="EMBL/GenBank/DDBJ databases">
        <title>Draft genome sequence of Candidatus Magnetaquicoccaceae bacterium FCR-1.</title>
        <authorList>
            <person name="Shimoshige H."/>
            <person name="Shimamura S."/>
            <person name="Taoka A."/>
            <person name="Kobayashi H."/>
            <person name="Maekawa T."/>
        </authorList>
    </citation>
    <scope>NUCLEOTIDE SEQUENCE [LARGE SCALE GENOMIC DNA]</scope>
    <source>
        <strain evidence="6 7">FCR-1</strain>
    </source>
</reference>
<comment type="similarity">
    <text evidence="1">Belongs to the ABC transporter superfamily.</text>
</comment>
<comment type="caution">
    <text evidence="6">The sequence shown here is derived from an EMBL/GenBank/DDBJ whole genome shotgun (WGS) entry which is preliminary data.</text>
</comment>
<dbReference type="Proteomes" id="UP001628193">
    <property type="component" value="Unassembled WGS sequence"/>
</dbReference>
<dbReference type="PANTHER" id="PTHR43335:SF11">
    <property type="entry name" value="ABC TRANSPORTER RELATED"/>
    <property type="match status" value="1"/>
</dbReference>
<proteinExistence type="inferred from homology"/>
<dbReference type="InterPro" id="IPR003593">
    <property type="entry name" value="AAA+_ATPase"/>
</dbReference>
<gene>
    <name evidence="6" type="primary">nosF</name>
    <name evidence="6" type="ORF">SIID45300_02621</name>
</gene>
<evidence type="ECO:0000313" key="6">
    <source>
        <dbReference type="EMBL" id="GAB0058275.1"/>
    </source>
</evidence>